<dbReference type="CDD" id="cd12148">
    <property type="entry name" value="fungal_TF_MHR"/>
    <property type="match status" value="1"/>
</dbReference>
<keyword evidence="4" id="KW-0804">Transcription</keyword>
<dbReference type="STRING" id="91626.A0A0C9MQ24"/>
<evidence type="ECO:0000259" key="8">
    <source>
        <dbReference type="PROSITE" id="PS50048"/>
    </source>
</evidence>
<name>A0A0C9MQ24_9FUNG</name>
<dbReference type="GO" id="GO:0000981">
    <property type="term" value="F:DNA-binding transcription factor activity, RNA polymerase II-specific"/>
    <property type="evidence" value="ECO:0007669"/>
    <property type="project" value="InterPro"/>
</dbReference>
<protein>
    <recommendedName>
        <fullName evidence="8">Zn(2)-C6 fungal-type domain-containing protein</fullName>
    </recommendedName>
</protein>
<dbReference type="InterPro" id="IPR036864">
    <property type="entry name" value="Zn2-C6_fun-type_DNA-bd_sf"/>
</dbReference>
<dbReference type="CDD" id="cd00067">
    <property type="entry name" value="GAL4"/>
    <property type="match status" value="1"/>
</dbReference>
<evidence type="ECO:0000256" key="1">
    <source>
        <dbReference type="ARBA" id="ARBA00004123"/>
    </source>
</evidence>
<dbReference type="InterPro" id="IPR001138">
    <property type="entry name" value="Zn2Cys6_DnaBD"/>
</dbReference>
<sequence>MSDIKTPDEKEKQANLGAACFRCRGFRHACDRRKPSCSRCHRRGITCVYPEAAPTLKKLQKATETLGDRIKKFNDRLKSTDIAPAPMFESSNQPTPNHSVVSSPYTESIVSTYSDDELSEEPRPKRKARRNGKVASTKSFSVYPCTKCFKDLQQCDLALPKCSRCEANNFECGFKKTEPKANHVSQVLNTMNKVMDQWQDSIDRMAKDFAQKTRDLSARANHSLKIKPMPQTAWKITTTKKGLSVESNVNSYNDLSTLVDQFKRSMTISKKPNTSQTSIHSVEPTLEFDDARSIHTNSSFAVWNSWAHPTHAMPQDYPIDISQELTDNLVDLYCRTPCCSSIRLPIIDTKQFLLRYRDPDQAKRPSTVLIYAVCAMAARNAFQLHVWSKRPSCDAPQYNMGKALSVAYCLRGREVLAECFDEPTFDNCQAAFLLSYCNYQNGYPGVIYFYEWIAYTMAQELGLYDPRRELTRYEAMLVWCIYYFNAWYKVLQGSDGSMSSSLSQCRPPLSTIPPTLPPVQVTTENDESAVIDYYVWNSWVYLINLQVMREQSMATLVSQQGHPDLPQELLSMQSTLEQFHASLPLEWQSMASVDAIDMLSHISSPSDSCCSPSVGEGDAHYSVDTKSFARYCVNLVSLHYSMNQIILHQPFVPMYRVPCTLMSIQSLETSLKAANNITLIFEIMVQQKEECHVPLVGFLFANIVYRKLLSYTTDDHYYETGRIGLLNSLDISKSSINYTYDFELARTLVCLMEQDIQHIICQGANNYMSMDSSSSAVSTQSPPTPAAQQYMNEGFYVFWTLGLPNEIFLLWFSMLGCQVLPGPADCLASACWALLLLLLLLAASAAAAAFSAYR</sequence>
<dbReference type="AlphaFoldDB" id="A0A0C9MQ24"/>
<organism evidence="9">
    <name type="scientific">Mucor ambiguus</name>
    <dbReference type="NCBI Taxonomy" id="91626"/>
    <lineage>
        <taxon>Eukaryota</taxon>
        <taxon>Fungi</taxon>
        <taxon>Fungi incertae sedis</taxon>
        <taxon>Mucoromycota</taxon>
        <taxon>Mucoromycotina</taxon>
        <taxon>Mucoromycetes</taxon>
        <taxon>Mucorales</taxon>
        <taxon>Mucorineae</taxon>
        <taxon>Mucoraceae</taxon>
        <taxon>Mucor</taxon>
    </lineage>
</organism>
<evidence type="ECO:0000256" key="2">
    <source>
        <dbReference type="ARBA" id="ARBA00022723"/>
    </source>
</evidence>
<dbReference type="Gene3D" id="4.10.240.10">
    <property type="entry name" value="Zn(2)-C6 fungal-type DNA-binding domain"/>
    <property type="match status" value="2"/>
</dbReference>
<dbReference type="PROSITE" id="PS00463">
    <property type="entry name" value="ZN2_CY6_FUNGAL_1"/>
    <property type="match status" value="1"/>
</dbReference>
<feature type="domain" description="Zn(2)-C6 fungal-type" evidence="8">
    <location>
        <begin position="19"/>
        <end position="49"/>
    </location>
</feature>
<keyword evidence="5" id="KW-0539">Nucleus</keyword>
<keyword evidence="3" id="KW-0805">Transcription regulation</keyword>
<keyword evidence="7" id="KW-0812">Transmembrane</keyword>
<feature type="compositionally biased region" description="Polar residues" evidence="6">
    <location>
        <begin position="89"/>
        <end position="113"/>
    </location>
</feature>
<feature type="region of interest" description="Disordered" evidence="6">
    <location>
        <begin position="84"/>
        <end position="133"/>
    </location>
</feature>
<dbReference type="PANTHER" id="PTHR47338:SF5">
    <property type="entry name" value="ZN(II)2CYS6 TRANSCRIPTION FACTOR (EUROFUNG)"/>
    <property type="match status" value="1"/>
</dbReference>
<reference evidence="9" key="1">
    <citation type="submission" date="2014-09" db="EMBL/GenBank/DDBJ databases">
        <title>Draft genome sequence of an oleaginous Mucoromycotina fungus Mucor ambiguus NBRC6742.</title>
        <authorList>
            <person name="Takeda I."/>
            <person name="Yamane N."/>
            <person name="Morita T."/>
            <person name="Tamano K."/>
            <person name="Machida M."/>
            <person name="Baker S."/>
            <person name="Koike H."/>
        </authorList>
    </citation>
    <scope>NUCLEOTIDE SEQUENCE</scope>
    <source>
        <strain evidence="9">NBRC 6742</strain>
    </source>
</reference>
<evidence type="ECO:0000256" key="7">
    <source>
        <dbReference type="SAM" id="Phobius"/>
    </source>
</evidence>
<gene>
    <name evidence="9" type="ORF">MAM1_0055d03567</name>
</gene>
<dbReference type="PROSITE" id="PS50048">
    <property type="entry name" value="ZN2_CY6_FUNGAL_2"/>
    <property type="match status" value="1"/>
</dbReference>
<dbReference type="Pfam" id="PF00172">
    <property type="entry name" value="Zn_clus"/>
    <property type="match status" value="1"/>
</dbReference>
<evidence type="ECO:0000256" key="3">
    <source>
        <dbReference type="ARBA" id="ARBA00023015"/>
    </source>
</evidence>
<dbReference type="EMBL" id="DF836344">
    <property type="protein sequence ID" value="GAN04108.1"/>
    <property type="molecule type" value="Genomic_DNA"/>
</dbReference>
<evidence type="ECO:0000313" key="9">
    <source>
        <dbReference type="EMBL" id="GAN04108.1"/>
    </source>
</evidence>
<dbReference type="Pfam" id="PF04082">
    <property type="entry name" value="Fungal_trans"/>
    <property type="match status" value="1"/>
</dbReference>
<dbReference type="GO" id="GO:0008270">
    <property type="term" value="F:zinc ion binding"/>
    <property type="evidence" value="ECO:0007669"/>
    <property type="project" value="InterPro"/>
</dbReference>
<keyword evidence="7" id="KW-0472">Membrane</keyword>
<proteinExistence type="predicted"/>
<keyword evidence="2" id="KW-0479">Metal-binding</keyword>
<dbReference type="Proteomes" id="UP000053815">
    <property type="component" value="Unassembled WGS sequence"/>
</dbReference>
<feature type="transmembrane region" description="Helical" evidence="7">
    <location>
        <begin position="832"/>
        <end position="853"/>
    </location>
</feature>
<evidence type="ECO:0000256" key="6">
    <source>
        <dbReference type="SAM" id="MobiDB-lite"/>
    </source>
</evidence>
<accession>A0A0C9MQ24</accession>
<comment type="subcellular location">
    <subcellularLocation>
        <location evidence="1">Nucleus</location>
    </subcellularLocation>
</comment>
<evidence type="ECO:0000313" key="10">
    <source>
        <dbReference type="Proteomes" id="UP000053815"/>
    </source>
</evidence>
<dbReference type="SMART" id="SM00066">
    <property type="entry name" value="GAL4"/>
    <property type="match status" value="2"/>
</dbReference>
<dbReference type="InterPro" id="IPR050815">
    <property type="entry name" value="TF_fung"/>
</dbReference>
<keyword evidence="10" id="KW-1185">Reference proteome</keyword>
<dbReference type="PANTHER" id="PTHR47338">
    <property type="entry name" value="ZN(II)2CYS6 TRANSCRIPTION FACTOR (EUROFUNG)-RELATED"/>
    <property type="match status" value="1"/>
</dbReference>
<evidence type="ECO:0000256" key="4">
    <source>
        <dbReference type="ARBA" id="ARBA00023163"/>
    </source>
</evidence>
<dbReference type="SUPFAM" id="SSF57701">
    <property type="entry name" value="Zn2/Cys6 DNA-binding domain"/>
    <property type="match status" value="1"/>
</dbReference>
<dbReference type="OrthoDB" id="39175at2759"/>
<dbReference type="GO" id="GO:0005634">
    <property type="term" value="C:nucleus"/>
    <property type="evidence" value="ECO:0007669"/>
    <property type="project" value="UniProtKB-SubCell"/>
</dbReference>
<dbReference type="InterPro" id="IPR007219">
    <property type="entry name" value="XnlR_reg_dom"/>
</dbReference>
<evidence type="ECO:0000256" key="5">
    <source>
        <dbReference type="ARBA" id="ARBA00023242"/>
    </source>
</evidence>
<keyword evidence="7" id="KW-1133">Transmembrane helix</keyword>